<gene>
    <name evidence="1" type="ORF">CYNAS_LOCUS16666</name>
</gene>
<proteinExistence type="predicted"/>
<keyword evidence="2" id="KW-1185">Reference proteome</keyword>
<dbReference type="EMBL" id="CATQJL010000316">
    <property type="protein sequence ID" value="CAJ0604683.1"/>
    <property type="molecule type" value="Genomic_DNA"/>
</dbReference>
<organism evidence="1 2">
    <name type="scientific">Cylicocyclus nassatus</name>
    <name type="common">Nematode worm</name>
    <dbReference type="NCBI Taxonomy" id="53992"/>
    <lineage>
        <taxon>Eukaryota</taxon>
        <taxon>Metazoa</taxon>
        <taxon>Ecdysozoa</taxon>
        <taxon>Nematoda</taxon>
        <taxon>Chromadorea</taxon>
        <taxon>Rhabditida</taxon>
        <taxon>Rhabditina</taxon>
        <taxon>Rhabditomorpha</taxon>
        <taxon>Strongyloidea</taxon>
        <taxon>Strongylidae</taxon>
        <taxon>Cylicocyclus</taxon>
    </lineage>
</organism>
<dbReference type="Proteomes" id="UP001176961">
    <property type="component" value="Unassembled WGS sequence"/>
</dbReference>
<evidence type="ECO:0000313" key="1">
    <source>
        <dbReference type="EMBL" id="CAJ0604683.1"/>
    </source>
</evidence>
<name>A0AA36MBW5_CYLNA</name>
<dbReference type="AlphaFoldDB" id="A0AA36MBW5"/>
<comment type="caution">
    <text evidence="1">The sequence shown here is derived from an EMBL/GenBank/DDBJ whole genome shotgun (WGS) entry which is preliminary data.</text>
</comment>
<accession>A0AA36MBW5</accession>
<reference evidence="1" key="1">
    <citation type="submission" date="2023-07" db="EMBL/GenBank/DDBJ databases">
        <authorList>
            <consortium name="CYATHOMIX"/>
        </authorList>
    </citation>
    <scope>NUCLEOTIDE SEQUENCE</scope>
    <source>
        <strain evidence="1">N/A</strain>
    </source>
</reference>
<protein>
    <submittedName>
        <fullName evidence="1">Uncharacterized protein</fullName>
    </submittedName>
</protein>
<sequence>MSHAFQLNQPASGFVITLFRAYGWQTEWVLSSEGISCICFQWVSPRKWPLNGRRYDAYDRPQRPSDIRQLDPEEASKRARTLYKIAPTQEMLSQRDGSVVMCRYNPTHILDLCNIDAHQLNCKDRRRLETFGCKYGDEPQSNQRR</sequence>
<evidence type="ECO:0000313" key="2">
    <source>
        <dbReference type="Proteomes" id="UP001176961"/>
    </source>
</evidence>